<dbReference type="GO" id="GO:0006096">
    <property type="term" value="P:glycolytic process"/>
    <property type="evidence" value="ECO:0007669"/>
    <property type="project" value="TreeGrafter"/>
</dbReference>
<sequence>IKGLSGIKKLNNILFAYEPIWSIGTGVIPNKDDLEKNIIFIKNKLRNNIGLKNAKVLYGGSVNPKNITILKKINTIDGFLIGGASKDSKKFIDIVKKTVI</sequence>
<evidence type="ECO:0008006" key="3">
    <source>
        <dbReference type="Google" id="ProtNLM"/>
    </source>
</evidence>
<dbReference type="PANTHER" id="PTHR21139:SF42">
    <property type="entry name" value="TRIOSEPHOSPHATE ISOMERASE"/>
    <property type="match status" value="1"/>
</dbReference>
<dbReference type="SUPFAM" id="SSF51351">
    <property type="entry name" value="Triosephosphate isomerase (TIM)"/>
    <property type="match status" value="1"/>
</dbReference>
<feature type="non-terminal residue" evidence="2">
    <location>
        <position position="1"/>
    </location>
</feature>
<dbReference type="Pfam" id="PF00121">
    <property type="entry name" value="TIM"/>
    <property type="match status" value="1"/>
</dbReference>
<dbReference type="GO" id="GO:0004807">
    <property type="term" value="F:triose-phosphate isomerase activity"/>
    <property type="evidence" value="ECO:0007669"/>
    <property type="project" value="InterPro"/>
</dbReference>
<dbReference type="AlphaFoldDB" id="A0A382PFY8"/>
<dbReference type="Gene3D" id="3.20.20.70">
    <property type="entry name" value="Aldolase class I"/>
    <property type="match status" value="1"/>
</dbReference>
<dbReference type="InterPro" id="IPR000652">
    <property type="entry name" value="Triosephosphate_isomerase"/>
</dbReference>
<reference evidence="2" key="1">
    <citation type="submission" date="2018-05" db="EMBL/GenBank/DDBJ databases">
        <authorList>
            <person name="Lanie J.A."/>
            <person name="Ng W.-L."/>
            <person name="Kazmierczak K.M."/>
            <person name="Andrzejewski T.M."/>
            <person name="Davidsen T.M."/>
            <person name="Wayne K.J."/>
            <person name="Tettelin H."/>
            <person name="Glass J.I."/>
            <person name="Rusch D."/>
            <person name="Podicherti R."/>
            <person name="Tsui H.-C.T."/>
            <person name="Winkler M.E."/>
        </authorList>
    </citation>
    <scope>NUCLEOTIDE SEQUENCE</scope>
</reference>
<dbReference type="InterPro" id="IPR020861">
    <property type="entry name" value="Triosephosphate_isomerase_AS"/>
</dbReference>
<dbReference type="GO" id="GO:0046166">
    <property type="term" value="P:glyceraldehyde-3-phosphate biosynthetic process"/>
    <property type="evidence" value="ECO:0007669"/>
    <property type="project" value="TreeGrafter"/>
</dbReference>
<gene>
    <name evidence="2" type="ORF">METZ01_LOCUS324574</name>
</gene>
<dbReference type="InterPro" id="IPR035990">
    <property type="entry name" value="TIM_sf"/>
</dbReference>
<dbReference type="GO" id="GO:0005829">
    <property type="term" value="C:cytosol"/>
    <property type="evidence" value="ECO:0007669"/>
    <property type="project" value="TreeGrafter"/>
</dbReference>
<protein>
    <recommendedName>
        <fullName evidence="3">Triosephosphate isomerase</fullName>
    </recommendedName>
</protein>
<dbReference type="GO" id="GO:0019563">
    <property type="term" value="P:glycerol catabolic process"/>
    <property type="evidence" value="ECO:0007669"/>
    <property type="project" value="TreeGrafter"/>
</dbReference>
<dbReference type="PANTHER" id="PTHR21139">
    <property type="entry name" value="TRIOSEPHOSPHATE ISOMERASE"/>
    <property type="match status" value="1"/>
</dbReference>
<dbReference type="PROSITE" id="PS00171">
    <property type="entry name" value="TIM_1"/>
    <property type="match status" value="1"/>
</dbReference>
<dbReference type="InterPro" id="IPR013785">
    <property type="entry name" value="Aldolase_TIM"/>
</dbReference>
<evidence type="ECO:0000256" key="1">
    <source>
        <dbReference type="ARBA" id="ARBA00023235"/>
    </source>
</evidence>
<evidence type="ECO:0000313" key="2">
    <source>
        <dbReference type="EMBL" id="SVC71720.1"/>
    </source>
</evidence>
<dbReference type="GO" id="GO:0006094">
    <property type="term" value="P:gluconeogenesis"/>
    <property type="evidence" value="ECO:0007669"/>
    <property type="project" value="TreeGrafter"/>
</dbReference>
<dbReference type="EMBL" id="UINC01106806">
    <property type="protein sequence ID" value="SVC71720.1"/>
    <property type="molecule type" value="Genomic_DNA"/>
</dbReference>
<organism evidence="2">
    <name type="scientific">marine metagenome</name>
    <dbReference type="NCBI Taxonomy" id="408172"/>
    <lineage>
        <taxon>unclassified sequences</taxon>
        <taxon>metagenomes</taxon>
        <taxon>ecological metagenomes</taxon>
    </lineage>
</organism>
<accession>A0A382PFY8</accession>
<keyword evidence="1" id="KW-0413">Isomerase</keyword>
<dbReference type="PROSITE" id="PS51440">
    <property type="entry name" value="TIM_2"/>
    <property type="match status" value="1"/>
</dbReference>
<name>A0A382PFY8_9ZZZZ</name>
<proteinExistence type="predicted"/>